<accession>A0A0D9WMI9</accession>
<keyword evidence="2" id="KW-1185">Reference proteome</keyword>
<dbReference type="AlphaFoldDB" id="A0A0D9WMI9"/>
<dbReference type="Proteomes" id="UP000032180">
    <property type="component" value="Chromosome 6"/>
</dbReference>
<dbReference type="HOGENOM" id="CLU_2561602_0_0_1"/>
<reference evidence="1" key="3">
    <citation type="submission" date="2015-04" db="UniProtKB">
        <authorList>
            <consortium name="EnsemblPlants"/>
        </authorList>
    </citation>
    <scope>IDENTIFICATION</scope>
</reference>
<reference evidence="1 2" key="1">
    <citation type="submission" date="2012-08" db="EMBL/GenBank/DDBJ databases">
        <title>Oryza genome evolution.</title>
        <authorList>
            <person name="Wing R.A."/>
        </authorList>
    </citation>
    <scope>NUCLEOTIDE SEQUENCE</scope>
</reference>
<evidence type="ECO:0000313" key="2">
    <source>
        <dbReference type="Proteomes" id="UP000032180"/>
    </source>
</evidence>
<organism evidence="1 2">
    <name type="scientific">Leersia perrieri</name>
    <dbReference type="NCBI Taxonomy" id="77586"/>
    <lineage>
        <taxon>Eukaryota</taxon>
        <taxon>Viridiplantae</taxon>
        <taxon>Streptophyta</taxon>
        <taxon>Embryophyta</taxon>
        <taxon>Tracheophyta</taxon>
        <taxon>Spermatophyta</taxon>
        <taxon>Magnoliopsida</taxon>
        <taxon>Liliopsida</taxon>
        <taxon>Poales</taxon>
        <taxon>Poaceae</taxon>
        <taxon>BOP clade</taxon>
        <taxon>Oryzoideae</taxon>
        <taxon>Oryzeae</taxon>
        <taxon>Oryzinae</taxon>
        <taxon>Leersia</taxon>
    </lineage>
</organism>
<dbReference type="EnsemblPlants" id="LPERR06G04660.1">
    <property type="protein sequence ID" value="LPERR06G04660.1"/>
    <property type="gene ID" value="LPERR06G04660"/>
</dbReference>
<name>A0A0D9WMI9_9ORYZ</name>
<dbReference type="Gramene" id="LPERR06G04660.1">
    <property type="protein sequence ID" value="LPERR06G04660.1"/>
    <property type="gene ID" value="LPERR06G04660"/>
</dbReference>
<protein>
    <submittedName>
        <fullName evidence="1">Uncharacterized protein</fullName>
    </submittedName>
</protein>
<evidence type="ECO:0000313" key="1">
    <source>
        <dbReference type="EnsemblPlants" id="LPERR06G04660.1"/>
    </source>
</evidence>
<proteinExistence type="predicted"/>
<reference evidence="2" key="2">
    <citation type="submission" date="2013-12" db="EMBL/GenBank/DDBJ databases">
        <authorList>
            <person name="Yu Y."/>
            <person name="Lee S."/>
            <person name="de Baynast K."/>
            <person name="Wissotski M."/>
            <person name="Liu L."/>
            <person name="Talag J."/>
            <person name="Goicoechea J."/>
            <person name="Angelova A."/>
            <person name="Jetty R."/>
            <person name="Kudrna D."/>
            <person name="Golser W."/>
            <person name="Rivera L."/>
            <person name="Zhang J."/>
            <person name="Wing R."/>
        </authorList>
    </citation>
    <scope>NUCLEOTIDE SEQUENCE</scope>
</reference>
<sequence>MAFLGHGLDKRAVDVAGRRQPVHADADDPAAAAAAVAAACPVTSGLTVLDRHPSSSPSAPLLQLLTPRHRWSSRAKTSSRVD</sequence>